<keyword evidence="3" id="KW-1185">Reference proteome</keyword>
<accession>A0A841LSH3</accession>
<dbReference type="RefSeq" id="WP_184219106.1">
    <property type="nucleotide sequence ID" value="NZ_JACIIU010000001.1"/>
</dbReference>
<organism evidence="2 3">
    <name type="scientific">Paenochrobactrum gallinarii</name>
    <dbReference type="NCBI Taxonomy" id="643673"/>
    <lineage>
        <taxon>Bacteria</taxon>
        <taxon>Pseudomonadati</taxon>
        <taxon>Pseudomonadota</taxon>
        <taxon>Alphaproteobacteria</taxon>
        <taxon>Hyphomicrobiales</taxon>
        <taxon>Brucellaceae</taxon>
        <taxon>Paenochrobactrum</taxon>
    </lineage>
</organism>
<dbReference type="AlphaFoldDB" id="A0A841LSH3"/>
<dbReference type="Proteomes" id="UP000555393">
    <property type="component" value="Unassembled WGS sequence"/>
</dbReference>
<proteinExistence type="predicted"/>
<feature type="transmembrane region" description="Helical" evidence="1">
    <location>
        <begin position="166"/>
        <end position="188"/>
    </location>
</feature>
<evidence type="ECO:0000313" key="2">
    <source>
        <dbReference type="EMBL" id="MBB6259850.1"/>
    </source>
</evidence>
<gene>
    <name evidence="2" type="ORF">FHS77_000358</name>
</gene>
<evidence type="ECO:0000313" key="3">
    <source>
        <dbReference type="Proteomes" id="UP000555393"/>
    </source>
</evidence>
<keyword evidence="1" id="KW-1133">Transmembrane helix</keyword>
<name>A0A841LSH3_9HYPH</name>
<comment type="caution">
    <text evidence="2">The sequence shown here is derived from an EMBL/GenBank/DDBJ whole genome shotgun (WGS) entry which is preliminary data.</text>
</comment>
<evidence type="ECO:0000256" key="1">
    <source>
        <dbReference type="SAM" id="Phobius"/>
    </source>
</evidence>
<sequence>MRENDLAKEADAQQTDGALRLANAMRQAKLAAADRGDSIVDVRQAELARLDLLAADLKTVFDAVPEHVDLFDFTISSGMQPRLWLDTTAFVMMGNDRRSYQFVRDTRQGRVVMAQSSDMKRVSEAVTAYIADRLVEREQLLGDNKPVVKVQPSAQPQNEPKGSGGFLQALAWFVTGALVGAVLLFLFFQDQLMPALQVLMAG</sequence>
<keyword evidence="1" id="KW-0472">Membrane</keyword>
<reference evidence="2 3" key="1">
    <citation type="submission" date="2020-08" db="EMBL/GenBank/DDBJ databases">
        <title>Genomic Encyclopedia of Type Strains, Phase IV (KMG-IV): sequencing the most valuable type-strain genomes for metagenomic binning, comparative biology and taxonomic classification.</title>
        <authorList>
            <person name="Goeker M."/>
        </authorList>
    </citation>
    <scope>NUCLEOTIDE SEQUENCE [LARGE SCALE GENOMIC DNA]</scope>
    <source>
        <strain evidence="2 3">DSM 22336</strain>
    </source>
</reference>
<keyword evidence="1" id="KW-0812">Transmembrane</keyword>
<dbReference type="EMBL" id="JACIIU010000001">
    <property type="protein sequence ID" value="MBB6259850.1"/>
    <property type="molecule type" value="Genomic_DNA"/>
</dbReference>
<protein>
    <submittedName>
        <fullName evidence="2">Uncharacterized protein</fullName>
    </submittedName>
</protein>